<reference evidence="1" key="1">
    <citation type="submission" date="2020-05" db="EMBL/GenBank/DDBJ databases">
        <authorList>
            <person name="Chiriac C."/>
            <person name="Salcher M."/>
            <person name="Ghai R."/>
            <person name="Kavagutti S V."/>
        </authorList>
    </citation>
    <scope>NUCLEOTIDE SEQUENCE</scope>
</reference>
<evidence type="ECO:0000313" key="1">
    <source>
        <dbReference type="EMBL" id="CAB5219085.1"/>
    </source>
</evidence>
<name>A0A6J7WQR2_9CAUD</name>
<proteinExistence type="predicted"/>
<sequence length="71" mass="8051">MATTDVGYAPDDEITTTMRTITQVSREAFTAGVTSERERIIAMLETECECDHDYRCTYHFVITAIKKVADK</sequence>
<organism evidence="1">
    <name type="scientific">uncultured Caudovirales phage</name>
    <dbReference type="NCBI Taxonomy" id="2100421"/>
    <lineage>
        <taxon>Viruses</taxon>
        <taxon>Duplodnaviria</taxon>
        <taxon>Heunggongvirae</taxon>
        <taxon>Uroviricota</taxon>
        <taxon>Caudoviricetes</taxon>
        <taxon>Peduoviridae</taxon>
        <taxon>Maltschvirus</taxon>
        <taxon>Maltschvirus maltsch</taxon>
    </lineage>
</organism>
<accession>A0A6J7WQR2</accession>
<gene>
    <name evidence="1" type="ORF">UFOVP221_24</name>
</gene>
<dbReference type="EMBL" id="LR798267">
    <property type="protein sequence ID" value="CAB5219085.1"/>
    <property type="molecule type" value="Genomic_DNA"/>
</dbReference>
<protein>
    <submittedName>
        <fullName evidence="1">Uncharacterized protein</fullName>
    </submittedName>
</protein>